<comment type="caution">
    <text evidence="1">The sequence shown here is derived from an EMBL/GenBank/DDBJ whole genome shotgun (WGS) entry which is preliminary data.</text>
</comment>
<keyword evidence="2" id="KW-1185">Reference proteome</keyword>
<accession>A0A6M0IIQ0</accession>
<gene>
    <name evidence="1" type="ORF">GK091_14425</name>
</gene>
<organism evidence="1 2">
    <name type="scientific">Spirosoma agri</name>
    <dbReference type="NCBI Taxonomy" id="1987381"/>
    <lineage>
        <taxon>Bacteria</taxon>
        <taxon>Pseudomonadati</taxon>
        <taxon>Bacteroidota</taxon>
        <taxon>Cytophagia</taxon>
        <taxon>Cytophagales</taxon>
        <taxon>Cytophagaceae</taxon>
        <taxon>Spirosoma</taxon>
    </lineage>
</organism>
<dbReference type="AlphaFoldDB" id="A0A6M0IIQ0"/>
<evidence type="ECO:0000313" key="1">
    <source>
        <dbReference type="EMBL" id="NEU68084.1"/>
    </source>
</evidence>
<dbReference type="EMBL" id="JAAGNZ010000001">
    <property type="protein sequence ID" value="NEU68084.1"/>
    <property type="molecule type" value="Genomic_DNA"/>
</dbReference>
<evidence type="ECO:0000313" key="2">
    <source>
        <dbReference type="Proteomes" id="UP000477386"/>
    </source>
</evidence>
<dbReference type="RefSeq" id="WP_164039415.1">
    <property type="nucleotide sequence ID" value="NZ_JAAGNZ010000001.1"/>
</dbReference>
<sequence>MNALKELFGPYKDDVWRELAREIKADFVDGNFWRGSKVQATVNEWTITLDTYVVSTGKVYITYTQMRAPYVNKDGFRFKIYRKGFFSELGKKLGMQDVEIGYSDFDEQFIIQGNDDDKLRRLFDNTRIRQLIDTQTDISLEVRDDDGWLSTHFPEDVDQLTFKVVGVIKDIERLKQLYELFAETLNHLCRIGSAYENDPNVALN</sequence>
<name>A0A6M0IIQ0_9BACT</name>
<dbReference type="Proteomes" id="UP000477386">
    <property type="component" value="Unassembled WGS sequence"/>
</dbReference>
<protein>
    <submittedName>
        <fullName evidence="1">DUF3137 domain-containing protein</fullName>
    </submittedName>
</protein>
<reference evidence="1 2" key="1">
    <citation type="submission" date="2020-02" db="EMBL/GenBank/DDBJ databases">
        <title>Draft genome sequence of two Spirosoma agri KCTC 52727 and Spirosoma terrae KCTC 52035.</title>
        <authorList>
            <person name="Rojas J."/>
            <person name="Ambika Manirajan B."/>
            <person name="Ratering S."/>
            <person name="Suarez C."/>
            <person name="Schnell S."/>
        </authorList>
    </citation>
    <scope>NUCLEOTIDE SEQUENCE [LARGE SCALE GENOMIC DNA]</scope>
    <source>
        <strain evidence="1 2">KCTC 52727</strain>
    </source>
</reference>
<proteinExistence type="predicted"/>